<accession>A0AAD5USG0</accession>
<comment type="caution">
    <text evidence="2">The sequence shown here is derived from an EMBL/GenBank/DDBJ whole genome shotgun (WGS) entry which is preliminary data.</text>
</comment>
<keyword evidence="1" id="KW-0472">Membrane</keyword>
<sequence>MIIRLALVVIVIGIWAVLVALPVGKYCDAGSYPSCYTLFLFKYFVILLLTLPSGFAWNDYISNEVLDIPDNLQQIIKSILKNVFDFCSYAVLNIIFVMLLMIGGVWPAPLYPLFSGGTYLILMPYLYYRYFIPDETKYQPGFLKKFFIYGQLFPALRPGLYFVTVAIMLLFTNYVTSSVAQIIFMCCYELILVPGLIYVANYTVKICGNQTTHLDSNHVFLLSVLAKFDIEVLMDMYYMFLFSELNDWYVSLVSILVSNLQILLELFHYEETTAEFYLKLGKHYFKSKKVRIAAEPHLSSVDVDTSMSGVDGVVLPTKAKPVLPAIENTGITKKPTKYAQMSEFDNTQQANHQTEITQTPKSSMSELKPFSEFSSIRKKNGLNEQSIASGTSSYIRMVDEKGRFIRIEYYVTSVLKRAFSCLFALCTFPLFYWGPNSRWQVDIILTNSQFETVLIYIAITLASLGLNILIASLYIHIIKRRCIRTLSLNGGKELSQVEKRALEKMNMYNCFKTIIDGPCFKLMFGILLSAPIFPMTQFGKEFMVFTYFKKLIGY</sequence>
<name>A0AAD5USG0_9FUNG</name>
<feature type="transmembrane region" description="Helical" evidence="1">
    <location>
        <begin position="86"/>
        <end position="106"/>
    </location>
</feature>
<feature type="transmembrane region" description="Helical" evidence="1">
    <location>
        <begin position="152"/>
        <end position="172"/>
    </location>
</feature>
<dbReference type="Proteomes" id="UP001210925">
    <property type="component" value="Unassembled WGS sequence"/>
</dbReference>
<feature type="transmembrane region" description="Helical" evidence="1">
    <location>
        <begin position="112"/>
        <end position="131"/>
    </location>
</feature>
<feature type="transmembrane region" description="Helical" evidence="1">
    <location>
        <begin position="414"/>
        <end position="433"/>
    </location>
</feature>
<keyword evidence="1" id="KW-1133">Transmembrane helix</keyword>
<protein>
    <submittedName>
        <fullName evidence="2">Uncharacterized protein</fullName>
    </submittedName>
</protein>
<evidence type="ECO:0000313" key="3">
    <source>
        <dbReference type="Proteomes" id="UP001210925"/>
    </source>
</evidence>
<evidence type="ECO:0000313" key="2">
    <source>
        <dbReference type="EMBL" id="KAJ3262476.1"/>
    </source>
</evidence>
<feature type="transmembrane region" description="Helical" evidence="1">
    <location>
        <begin position="453"/>
        <end position="475"/>
    </location>
</feature>
<feature type="transmembrane region" description="Helical" evidence="1">
    <location>
        <begin position="178"/>
        <end position="199"/>
    </location>
</feature>
<feature type="transmembrane region" description="Helical" evidence="1">
    <location>
        <begin position="36"/>
        <end position="57"/>
    </location>
</feature>
<gene>
    <name evidence="2" type="ORF">HK103_000005</name>
</gene>
<keyword evidence="1" id="KW-0812">Transmembrane</keyword>
<proteinExistence type="predicted"/>
<reference evidence="2" key="1">
    <citation type="submission" date="2020-05" db="EMBL/GenBank/DDBJ databases">
        <title>Phylogenomic resolution of chytrid fungi.</title>
        <authorList>
            <person name="Stajich J.E."/>
            <person name="Amses K."/>
            <person name="Simmons R."/>
            <person name="Seto K."/>
            <person name="Myers J."/>
            <person name="Bonds A."/>
            <person name="Quandt C.A."/>
            <person name="Barry K."/>
            <person name="Liu P."/>
            <person name="Grigoriev I."/>
            <person name="Longcore J.E."/>
            <person name="James T.Y."/>
        </authorList>
    </citation>
    <scope>NUCLEOTIDE SEQUENCE</scope>
    <source>
        <strain evidence="2">PLAUS21</strain>
    </source>
</reference>
<keyword evidence="3" id="KW-1185">Reference proteome</keyword>
<evidence type="ECO:0000256" key="1">
    <source>
        <dbReference type="SAM" id="Phobius"/>
    </source>
</evidence>
<dbReference type="EMBL" id="JADGKB010000001">
    <property type="protein sequence ID" value="KAJ3262476.1"/>
    <property type="molecule type" value="Genomic_DNA"/>
</dbReference>
<organism evidence="2 3">
    <name type="scientific">Boothiomyces macroporosus</name>
    <dbReference type="NCBI Taxonomy" id="261099"/>
    <lineage>
        <taxon>Eukaryota</taxon>
        <taxon>Fungi</taxon>
        <taxon>Fungi incertae sedis</taxon>
        <taxon>Chytridiomycota</taxon>
        <taxon>Chytridiomycota incertae sedis</taxon>
        <taxon>Chytridiomycetes</taxon>
        <taxon>Rhizophydiales</taxon>
        <taxon>Terramycetaceae</taxon>
        <taxon>Boothiomyces</taxon>
    </lineage>
</organism>
<dbReference type="AlphaFoldDB" id="A0AAD5USG0"/>